<keyword evidence="2 3" id="KW-0040">ANK repeat</keyword>
<dbReference type="EnsemblProtists" id="PYU1_T014314">
    <property type="protein sequence ID" value="PYU1_T014314"/>
    <property type="gene ID" value="PYU1_G014284"/>
</dbReference>
<dbReference type="AlphaFoldDB" id="K3XAR5"/>
<feature type="repeat" description="ANK" evidence="3">
    <location>
        <begin position="78"/>
        <end position="110"/>
    </location>
</feature>
<dbReference type="HOGENOM" id="CLU_000134_59_0_1"/>
<dbReference type="STRING" id="431595.K3XAR5"/>
<dbReference type="OMA" id="CARRSPD"/>
<reference evidence="5" key="1">
    <citation type="journal article" date="2010" name="Genome Biol.">
        <title>Genome sequence of the necrotrophic plant pathogen Pythium ultimum reveals original pathogenicity mechanisms and effector repertoire.</title>
        <authorList>
            <person name="Levesque C.A."/>
            <person name="Brouwer H."/>
            <person name="Cano L."/>
            <person name="Hamilton J.P."/>
            <person name="Holt C."/>
            <person name="Huitema E."/>
            <person name="Raffaele S."/>
            <person name="Robideau G.P."/>
            <person name="Thines M."/>
            <person name="Win J."/>
            <person name="Zerillo M.M."/>
            <person name="Beakes G.W."/>
            <person name="Boore J.L."/>
            <person name="Busam D."/>
            <person name="Dumas B."/>
            <person name="Ferriera S."/>
            <person name="Fuerstenberg S.I."/>
            <person name="Gachon C.M."/>
            <person name="Gaulin E."/>
            <person name="Govers F."/>
            <person name="Grenville-Briggs L."/>
            <person name="Horner N."/>
            <person name="Hostetler J."/>
            <person name="Jiang R.H."/>
            <person name="Johnson J."/>
            <person name="Krajaejun T."/>
            <person name="Lin H."/>
            <person name="Meijer H.J."/>
            <person name="Moore B."/>
            <person name="Morris P."/>
            <person name="Phuntmart V."/>
            <person name="Puiu D."/>
            <person name="Shetty J."/>
            <person name="Stajich J.E."/>
            <person name="Tripathy S."/>
            <person name="Wawra S."/>
            <person name="van West P."/>
            <person name="Whitty B.R."/>
            <person name="Coutinho P.M."/>
            <person name="Henrissat B."/>
            <person name="Martin F."/>
            <person name="Thomas P.D."/>
            <person name="Tyler B.M."/>
            <person name="De Vries R.P."/>
            <person name="Kamoun S."/>
            <person name="Yandell M."/>
            <person name="Tisserat N."/>
            <person name="Buell C.R."/>
        </authorList>
    </citation>
    <scope>NUCLEOTIDE SEQUENCE</scope>
    <source>
        <strain evidence="5">DAOM:BR144</strain>
    </source>
</reference>
<feature type="repeat" description="ANK" evidence="3">
    <location>
        <begin position="160"/>
        <end position="192"/>
    </location>
</feature>
<protein>
    <submittedName>
        <fullName evidence="4">Uncharacterized protein</fullName>
    </submittedName>
</protein>
<accession>K3XAR5</accession>
<dbReference type="VEuPathDB" id="FungiDB:PYU1_G014284"/>
<dbReference type="InParanoid" id="K3XAR5"/>
<dbReference type="PROSITE" id="PS50088">
    <property type="entry name" value="ANK_REPEAT"/>
    <property type="match status" value="3"/>
</dbReference>
<keyword evidence="5" id="KW-1185">Reference proteome</keyword>
<dbReference type="Proteomes" id="UP000019132">
    <property type="component" value="Unassembled WGS sequence"/>
</dbReference>
<dbReference type="SUPFAM" id="SSF48403">
    <property type="entry name" value="Ankyrin repeat"/>
    <property type="match status" value="2"/>
</dbReference>
<evidence type="ECO:0000256" key="3">
    <source>
        <dbReference type="PROSITE-ProRule" id="PRU00023"/>
    </source>
</evidence>
<dbReference type="eggNOG" id="KOG4177">
    <property type="taxonomic scope" value="Eukaryota"/>
</dbReference>
<organism evidence="4 5">
    <name type="scientific">Globisporangium ultimum (strain ATCC 200006 / CBS 805.95 / DAOM BR144)</name>
    <name type="common">Pythium ultimum</name>
    <dbReference type="NCBI Taxonomy" id="431595"/>
    <lineage>
        <taxon>Eukaryota</taxon>
        <taxon>Sar</taxon>
        <taxon>Stramenopiles</taxon>
        <taxon>Oomycota</taxon>
        <taxon>Peronosporomycetes</taxon>
        <taxon>Pythiales</taxon>
        <taxon>Pythiaceae</taxon>
        <taxon>Globisporangium</taxon>
    </lineage>
</organism>
<dbReference type="EMBL" id="GL376566">
    <property type="status" value="NOT_ANNOTATED_CDS"/>
    <property type="molecule type" value="Genomic_DNA"/>
</dbReference>
<dbReference type="PRINTS" id="PR01415">
    <property type="entry name" value="ANKYRIN"/>
</dbReference>
<reference evidence="4" key="3">
    <citation type="submission" date="2015-02" db="UniProtKB">
        <authorList>
            <consortium name="EnsemblProtists"/>
        </authorList>
    </citation>
    <scope>IDENTIFICATION</scope>
    <source>
        <strain evidence="4">DAOM BR144</strain>
    </source>
</reference>
<dbReference type="PANTHER" id="PTHR24198:SF165">
    <property type="entry name" value="ANKYRIN REPEAT-CONTAINING PROTEIN-RELATED"/>
    <property type="match status" value="1"/>
</dbReference>
<dbReference type="Pfam" id="PF12796">
    <property type="entry name" value="Ank_2"/>
    <property type="match status" value="3"/>
</dbReference>
<sequence>SEAIQQGDTAALLRLLTSQADDDHIGAITTTSLEILQQYRDPQERSLAHLAVLANSLDVLEFVLASGFDATDDCEDETGKSPLTIAMLERSVDAVKLLLTYGSDINQQDSDLHTLLHMLSMYSSTSTSDAYNTDDGDEDKAMIELILHRNGADVHMRDSCGNTPLHLAAAYGACEFARNLIRASADINSVNQNESSPLHLAAANGEYQIVRCLLEAGADVDMVDAAGNTPLIDAAFVTQPTVSAASTPFAFGDQHTQGKVVRLLLAHRADPNAVNLEGNNALFGAVRNQFEDVIDQLSHHDLHTTCFQWRNNQQETLLHIAARAQVTNVSIWQTLLKFCEAGMSTTRSLSYLRLRSGIDR</sequence>
<evidence type="ECO:0000313" key="5">
    <source>
        <dbReference type="Proteomes" id="UP000019132"/>
    </source>
</evidence>
<feature type="repeat" description="ANK" evidence="3">
    <location>
        <begin position="193"/>
        <end position="225"/>
    </location>
</feature>
<dbReference type="PROSITE" id="PS50297">
    <property type="entry name" value="ANK_REP_REGION"/>
    <property type="match status" value="3"/>
</dbReference>
<reference evidence="5" key="2">
    <citation type="submission" date="2010-04" db="EMBL/GenBank/DDBJ databases">
        <authorList>
            <person name="Buell R."/>
            <person name="Hamilton J."/>
            <person name="Hostetler J."/>
        </authorList>
    </citation>
    <scope>NUCLEOTIDE SEQUENCE [LARGE SCALE GENOMIC DNA]</scope>
    <source>
        <strain evidence="5">DAOM:BR144</strain>
    </source>
</reference>
<evidence type="ECO:0000256" key="2">
    <source>
        <dbReference type="ARBA" id="ARBA00023043"/>
    </source>
</evidence>
<keyword evidence="1" id="KW-0677">Repeat</keyword>
<proteinExistence type="predicted"/>
<evidence type="ECO:0000256" key="1">
    <source>
        <dbReference type="ARBA" id="ARBA00022737"/>
    </source>
</evidence>
<name>K3XAR5_GLOUD</name>
<dbReference type="PANTHER" id="PTHR24198">
    <property type="entry name" value="ANKYRIN REPEAT AND PROTEIN KINASE DOMAIN-CONTAINING PROTEIN"/>
    <property type="match status" value="1"/>
</dbReference>
<dbReference type="SMART" id="SM00248">
    <property type="entry name" value="ANK"/>
    <property type="match status" value="7"/>
</dbReference>
<evidence type="ECO:0000313" key="4">
    <source>
        <dbReference type="EnsemblProtists" id="PYU1_T014314"/>
    </source>
</evidence>
<dbReference type="InterPro" id="IPR036770">
    <property type="entry name" value="Ankyrin_rpt-contain_sf"/>
</dbReference>
<dbReference type="InterPro" id="IPR002110">
    <property type="entry name" value="Ankyrin_rpt"/>
</dbReference>
<dbReference type="Gene3D" id="1.25.40.20">
    <property type="entry name" value="Ankyrin repeat-containing domain"/>
    <property type="match status" value="3"/>
</dbReference>